<gene>
    <name evidence="1" type="ORF">SPIL2461_LOCUS15635</name>
</gene>
<dbReference type="EMBL" id="CAJNIZ010038952">
    <property type="protein sequence ID" value="CAE7585198.1"/>
    <property type="molecule type" value="Genomic_DNA"/>
</dbReference>
<organism evidence="1 2">
    <name type="scientific">Symbiodinium pilosum</name>
    <name type="common">Dinoflagellate</name>
    <dbReference type="NCBI Taxonomy" id="2952"/>
    <lineage>
        <taxon>Eukaryota</taxon>
        <taxon>Sar</taxon>
        <taxon>Alveolata</taxon>
        <taxon>Dinophyceae</taxon>
        <taxon>Suessiales</taxon>
        <taxon>Symbiodiniaceae</taxon>
        <taxon>Symbiodinium</taxon>
    </lineage>
</organism>
<dbReference type="AlphaFoldDB" id="A0A812UXI4"/>
<evidence type="ECO:0000313" key="1">
    <source>
        <dbReference type="EMBL" id="CAE7585198.1"/>
    </source>
</evidence>
<feature type="non-terminal residue" evidence="1">
    <location>
        <position position="303"/>
    </location>
</feature>
<reference evidence="1" key="1">
    <citation type="submission" date="2021-02" db="EMBL/GenBank/DDBJ databases">
        <authorList>
            <person name="Dougan E. K."/>
            <person name="Rhodes N."/>
            <person name="Thang M."/>
            <person name="Chan C."/>
        </authorList>
    </citation>
    <scope>NUCLEOTIDE SEQUENCE</scope>
</reference>
<protein>
    <submittedName>
        <fullName evidence="1">Uncharacterized protein</fullName>
    </submittedName>
</protein>
<accession>A0A812UXI4</accession>
<dbReference type="OrthoDB" id="448240at2759"/>
<proteinExistence type="predicted"/>
<dbReference type="Proteomes" id="UP000649617">
    <property type="component" value="Unassembled WGS sequence"/>
</dbReference>
<keyword evidence="2" id="KW-1185">Reference proteome</keyword>
<evidence type="ECO:0000313" key="2">
    <source>
        <dbReference type="Proteomes" id="UP000649617"/>
    </source>
</evidence>
<sequence length="303" mass="31749">MRGILPRAPLAWSYLFSGTIAELRCDAYSKAEADGRYLSSTGYTGTLDGRYLVTNATAGNAEVFTQIRDAVATPRQLRGILPRAPLGWSYILSGTITELTCDAWSKSEADGRFYTRSLADSTFAPFSTETGLQNLNLQVIDHETRLSTLEASGGSTNVRVEAQDTTTLANFGLAENYLGGAPRLRVDEEIFIDDVSGAAAGLKTNAVSARPGDNLLTITGGVNGVSVIGAGLAVAGAVLKNTAASGVVRLQLDANNSTGFAQLEVTSAGGCTLNAPGQQILLQNQVGTAPVVVETDGDLTYNY</sequence>
<name>A0A812UXI4_SYMPI</name>
<comment type="caution">
    <text evidence="1">The sequence shown here is derived from an EMBL/GenBank/DDBJ whole genome shotgun (WGS) entry which is preliminary data.</text>
</comment>